<evidence type="ECO:0000313" key="2">
    <source>
        <dbReference type="EMBL" id="MBB4963600.1"/>
    </source>
</evidence>
<comment type="caution">
    <text evidence="2">The sequence shown here is derived from an EMBL/GenBank/DDBJ whole genome shotgun (WGS) entry which is preliminary data.</text>
</comment>
<feature type="region of interest" description="Disordered" evidence="1">
    <location>
        <begin position="126"/>
        <end position="145"/>
    </location>
</feature>
<proteinExistence type="predicted"/>
<dbReference type="InterPro" id="IPR025680">
    <property type="entry name" value="DddI"/>
</dbReference>
<sequence>MAQGLKVYYDAGHADDPVVVTTPQQVRELLATVRDKHPAGNAVLLTIVHAEDPWSSELNAGLDGDVGVLHYSGEDHPDGAYSHSRMPSNSEPVIYYYVTADTEFPPDSEVTAADVEDAVVAYLATNQRPETVPWQTGHRPPQGPE</sequence>
<dbReference type="RefSeq" id="WP_184666359.1">
    <property type="nucleotide sequence ID" value="NZ_BAABAI010000034.1"/>
</dbReference>
<protein>
    <recommendedName>
        <fullName evidence="4">Immunity protein Imm1</fullName>
    </recommendedName>
</protein>
<name>A0A7W7T1I0_9PSEU</name>
<organism evidence="2 3">
    <name type="scientific">Saccharothrix violaceirubra</name>
    <dbReference type="NCBI Taxonomy" id="413306"/>
    <lineage>
        <taxon>Bacteria</taxon>
        <taxon>Bacillati</taxon>
        <taxon>Actinomycetota</taxon>
        <taxon>Actinomycetes</taxon>
        <taxon>Pseudonocardiales</taxon>
        <taxon>Pseudonocardiaceae</taxon>
        <taxon>Saccharothrix</taxon>
    </lineage>
</organism>
<evidence type="ECO:0008006" key="4">
    <source>
        <dbReference type="Google" id="ProtNLM"/>
    </source>
</evidence>
<accession>A0A7W7T1I0</accession>
<evidence type="ECO:0000256" key="1">
    <source>
        <dbReference type="SAM" id="MobiDB-lite"/>
    </source>
</evidence>
<keyword evidence="3" id="KW-1185">Reference proteome</keyword>
<dbReference type="Pfam" id="PF14430">
    <property type="entry name" value="Imm1"/>
    <property type="match status" value="1"/>
</dbReference>
<dbReference type="AlphaFoldDB" id="A0A7W7T1I0"/>
<gene>
    <name evidence="2" type="ORF">F4559_000959</name>
</gene>
<dbReference type="EMBL" id="JACHJS010000001">
    <property type="protein sequence ID" value="MBB4963600.1"/>
    <property type="molecule type" value="Genomic_DNA"/>
</dbReference>
<dbReference type="Proteomes" id="UP000542674">
    <property type="component" value="Unassembled WGS sequence"/>
</dbReference>
<reference evidence="2 3" key="1">
    <citation type="submission" date="2020-08" db="EMBL/GenBank/DDBJ databases">
        <title>Sequencing the genomes of 1000 actinobacteria strains.</title>
        <authorList>
            <person name="Klenk H.-P."/>
        </authorList>
    </citation>
    <scope>NUCLEOTIDE SEQUENCE [LARGE SCALE GENOMIC DNA]</scope>
    <source>
        <strain evidence="2 3">DSM 45084</strain>
    </source>
</reference>
<evidence type="ECO:0000313" key="3">
    <source>
        <dbReference type="Proteomes" id="UP000542674"/>
    </source>
</evidence>